<dbReference type="AlphaFoldDB" id="A0A2U3MVP9"/>
<protein>
    <submittedName>
        <fullName evidence="1">Uncharacterized protein</fullName>
    </submittedName>
</protein>
<keyword evidence="2" id="KW-1185">Reference proteome</keyword>
<accession>A0A2U3MVP9</accession>
<dbReference type="InParanoid" id="A0A2U3MVP9"/>
<gene>
    <name evidence="1" type="ORF">KPC_0674</name>
</gene>
<proteinExistence type="predicted"/>
<dbReference type="Proteomes" id="UP000245974">
    <property type="component" value="Unassembled WGS sequence"/>
</dbReference>
<dbReference type="EMBL" id="OOGT01000019">
    <property type="protein sequence ID" value="SPL69496.1"/>
    <property type="molecule type" value="Genomic_DNA"/>
</dbReference>
<evidence type="ECO:0000313" key="2">
    <source>
        <dbReference type="Proteomes" id="UP000245974"/>
    </source>
</evidence>
<evidence type="ECO:0000313" key="1">
    <source>
        <dbReference type="EMBL" id="SPL69496.1"/>
    </source>
</evidence>
<reference evidence="2" key="1">
    <citation type="submission" date="2018-03" db="EMBL/GenBank/DDBJ databases">
        <authorList>
            <person name="Blom J."/>
        </authorList>
    </citation>
    <scope>NUCLEOTIDE SEQUENCE [LARGE SCALE GENOMIC DNA]</scope>
    <source>
        <strain evidence="2">KPC-SM-21</strain>
    </source>
</reference>
<sequence length="42" mass="4536">MIERMTLAGAMAKASRLCINALNVAAIMANPYSQNPEISTLR</sequence>
<name>A0A2U3MVP9_9GAMM</name>
<organism evidence="1 2">
    <name type="scientific">Acinetobacter stercoris</name>
    <dbReference type="NCBI Taxonomy" id="2126983"/>
    <lineage>
        <taxon>Bacteria</taxon>
        <taxon>Pseudomonadati</taxon>
        <taxon>Pseudomonadota</taxon>
        <taxon>Gammaproteobacteria</taxon>
        <taxon>Moraxellales</taxon>
        <taxon>Moraxellaceae</taxon>
        <taxon>Acinetobacter</taxon>
    </lineage>
</organism>